<dbReference type="EMBL" id="JABSTU010000004">
    <property type="protein sequence ID" value="KAH8032915.1"/>
    <property type="molecule type" value="Genomic_DNA"/>
</dbReference>
<evidence type="ECO:0000313" key="2">
    <source>
        <dbReference type="Proteomes" id="UP000821866"/>
    </source>
</evidence>
<comment type="caution">
    <text evidence="1">The sequence shown here is derived from an EMBL/GenBank/DDBJ whole genome shotgun (WGS) entry which is preliminary data.</text>
</comment>
<dbReference type="AlphaFoldDB" id="A0A9J6EEM9"/>
<gene>
    <name evidence="1" type="ORF">HPB51_003699</name>
</gene>
<dbReference type="Proteomes" id="UP000821866">
    <property type="component" value="Chromosome 2"/>
</dbReference>
<keyword evidence="2" id="KW-1185">Reference proteome</keyword>
<reference evidence="1" key="1">
    <citation type="journal article" date="2020" name="Cell">
        <title>Large-Scale Comparative Analyses of Tick Genomes Elucidate Their Genetic Diversity and Vector Capacities.</title>
        <authorList>
            <consortium name="Tick Genome and Microbiome Consortium (TIGMIC)"/>
            <person name="Jia N."/>
            <person name="Wang J."/>
            <person name="Shi W."/>
            <person name="Du L."/>
            <person name="Sun Y."/>
            <person name="Zhan W."/>
            <person name="Jiang J.F."/>
            <person name="Wang Q."/>
            <person name="Zhang B."/>
            <person name="Ji P."/>
            <person name="Bell-Sakyi L."/>
            <person name="Cui X.M."/>
            <person name="Yuan T.T."/>
            <person name="Jiang B.G."/>
            <person name="Yang W.F."/>
            <person name="Lam T.T."/>
            <person name="Chang Q.C."/>
            <person name="Ding S.J."/>
            <person name="Wang X.J."/>
            <person name="Zhu J.G."/>
            <person name="Ruan X.D."/>
            <person name="Zhao L."/>
            <person name="Wei J.T."/>
            <person name="Ye R.Z."/>
            <person name="Que T.C."/>
            <person name="Du C.H."/>
            <person name="Zhou Y.H."/>
            <person name="Cheng J.X."/>
            <person name="Dai P.F."/>
            <person name="Guo W.B."/>
            <person name="Han X.H."/>
            <person name="Huang E.J."/>
            <person name="Li L.F."/>
            <person name="Wei W."/>
            <person name="Gao Y.C."/>
            <person name="Liu J.Z."/>
            <person name="Shao H.Z."/>
            <person name="Wang X."/>
            <person name="Wang C.C."/>
            <person name="Yang T.C."/>
            <person name="Huo Q.B."/>
            <person name="Li W."/>
            <person name="Chen H.Y."/>
            <person name="Chen S.E."/>
            <person name="Zhou L.G."/>
            <person name="Ni X.B."/>
            <person name="Tian J.H."/>
            <person name="Sheng Y."/>
            <person name="Liu T."/>
            <person name="Pan Y.S."/>
            <person name="Xia L.Y."/>
            <person name="Li J."/>
            <person name="Zhao F."/>
            <person name="Cao W.C."/>
        </authorList>
    </citation>
    <scope>NUCLEOTIDE SEQUENCE</scope>
    <source>
        <strain evidence="1">Rmic-2018</strain>
    </source>
</reference>
<proteinExistence type="predicted"/>
<accession>A0A9J6EEM9</accession>
<protein>
    <submittedName>
        <fullName evidence="1">Uncharacterized protein</fullName>
    </submittedName>
</protein>
<reference evidence="1" key="2">
    <citation type="submission" date="2021-09" db="EMBL/GenBank/DDBJ databases">
        <authorList>
            <person name="Jia N."/>
            <person name="Wang J."/>
            <person name="Shi W."/>
            <person name="Du L."/>
            <person name="Sun Y."/>
            <person name="Zhan W."/>
            <person name="Jiang J."/>
            <person name="Wang Q."/>
            <person name="Zhang B."/>
            <person name="Ji P."/>
            <person name="Sakyi L.B."/>
            <person name="Cui X."/>
            <person name="Yuan T."/>
            <person name="Jiang B."/>
            <person name="Yang W."/>
            <person name="Lam T.T.-Y."/>
            <person name="Chang Q."/>
            <person name="Ding S."/>
            <person name="Wang X."/>
            <person name="Zhu J."/>
            <person name="Ruan X."/>
            <person name="Zhao L."/>
            <person name="Wei J."/>
            <person name="Que T."/>
            <person name="Du C."/>
            <person name="Cheng J."/>
            <person name="Dai P."/>
            <person name="Han X."/>
            <person name="Huang E."/>
            <person name="Gao Y."/>
            <person name="Liu J."/>
            <person name="Shao H."/>
            <person name="Ye R."/>
            <person name="Li L."/>
            <person name="Wei W."/>
            <person name="Wang X."/>
            <person name="Wang C."/>
            <person name="Huo Q."/>
            <person name="Li W."/>
            <person name="Guo W."/>
            <person name="Chen H."/>
            <person name="Chen S."/>
            <person name="Zhou L."/>
            <person name="Zhou L."/>
            <person name="Ni X."/>
            <person name="Tian J."/>
            <person name="Zhou Y."/>
            <person name="Sheng Y."/>
            <person name="Liu T."/>
            <person name="Pan Y."/>
            <person name="Xia L."/>
            <person name="Li J."/>
            <person name="Zhao F."/>
            <person name="Cao W."/>
        </authorList>
    </citation>
    <scope>NUCLEOTIDE SEQUENCE</scope>
    <source>
        <strain evidence="1">Rmic-2018</strain>
        <tissue evidence="1">Larvae</tissue>
    </source>
</reference>
<name>A0A9J6EEM9_RHIMP</name>
<organism evidence="1 2">
    <name type="scientific">Rhipicephalus microplus</name>
    <name type="common">Cattle tick</name>
    <name type="synonym">Boophilus microplus</name>
    <dbReference type="NCBI Taxonomy" id="6941"/>
    <lineage>
        <taxon>Eukaryota</taxon>
        <taxon>Metazoa</taxon>
        <taxon>Ecdysozoa</taxon>
        <taxon>Arthropoda</taxon>
        <taxon>Chelicerata</taxon>
        <taxon>Arachnida</taxon>
        <taxon>Acari</taxon>
        <taxon>Parasitiformes</taxon>
        <taxon>Ixodida</taxon>
        <taxon>Ixodoidea</taxon>
        <taxon>Ixodidae</taxon>
        <taxon>Rhipicephalinae</taxon>
        <taxon>Rhipicephalus</taxon>
        <taxon>Boophilus</taxon>
    </lineage>
</organism>
<sequence length="162" mass="18430">MLMEFFIKHERASLHRHPLLNFCQEKSVLEAHECLEKVHTQINTYQDPRNMIKCLLRLHSFCLKVEPKTTGGFGKMMSKHTIIVGELATPFEKISEVHINEWMPVRDAAVIQTEEQSSFHLILAPETSGVHIIFADTPLPTSSLSYLVPFPSVNASPLRLPL</sequence>
<evidence type="ECO:0000313" key="1">
    <source>
        <dbReference type="EMBL" id="KAH8032915.1"/>
    </source>
</evidence>
<dbReference type="VEuPathDB" id="VectorBase:LOC119169650"/>